<keyword evidence="1" id="KW-1133">Transmembrane helix</keyword>
<dbReference type="AlphaFoldDB" id="A0A1M6X106"/>
<evidence type="ECO:0000313" key="2">
    <source>
        <dbReference type="EMBL" id="SHK99603.1"/>
    </source>
</evidence>
<evidence type="ECO:0000313" key="3">
    <source>
        <dbReference type="Proteomes" id="UP000184301"/>
    </source>
</evidence>
<organism evidence="2 3">
    <name type="scientific">Hespellia stercorisuis DSM 15480</name>
    <dbReference type="NCBI Taxonomy" id="1121950"/>
    <lineage>
        <taxon>Bacteria</taxon>
        <taxon>Bacillati</taxon>
        <taxon>Bacillota</taxon>
        <taxon>Clostridia</taxon>
        <taxon>Lachnospirales</taxon>
        <taxon>Lachnospiraceae</taxon>
        <taxon>Hespellia</taxon>
    </lineage>
</organism>
<protein>
    <submittedName>
        <fullName evidence="2">Uncharacterized protein</fullName>
    </submittedName>
</protein>
<reference evidence="2 3" key="1">
    <citation type="submission" date="2016-11" db="EMBL/GenBank/DDBJ databases">
        <authorList>
            <person name="Jaros S."/>
            <person name="Januszkiewicz K."/>
            <person name="Wedrychowicz H."/>
        </authorList>
    </citation>
    <scope>NUCLEOTIDE SEQUENCE [LARGE SCALE GENOMIC DNA]</scope>
    <source>
        <strain evidence="2 3">DSM 15480</strain>
    </source>
</reference>
<dbReference type="Proteomes" id="UP000184301">
    <property type="component" value="Unassembled WGS sequence"/>
</dbReference>
<keyword evidence="1" id="KW-0812">Transmembrane</keyword>
<evidence type="ECO:0000256" key="1">
    <source>
        <dbReference type="SAM" id="Phobius"/>
    </source>
</evidence>
<dbReference type="EMBL" id="FQZY01000128">
    <property type="protein sequence ID" value="SHK99603.1"/>
    <property type="molecule type" value="Genomic_DNA"/>
</dbReference>
<accession>A0A1M6X106</accession>
<keyword evidence="3" id="KW-1185">Reference proteome</keyword>
<keyword evidence="1" id="KW-0472">Membrane</keyword>
<name>A0A1M6X106_9FIRM</name>
<sequence length="54" mass="5438">MDYTALSKAVVDALTNIGGQITTNIGSVAPVALGIVGALMVISFGVRTFRSIAG</sequence>
<dbReference type="RefSeq" id="WP_159434693.1">
    <property type="nucleotide sequence ID" value="NZ_FQZY01000128.1"/>
</dbReference>
<feature type="transmembrane region" description="Helical" evidence="1">
    <location>
        <begin position="25"/>
        <end position="46"/>
    </location>
</feature>
<gene>
    <name evidence="2" type="ORF">SAMN02745243_04141</name>
</gene>
<proteinExistence type="predicted"/>